<keyword evidence="4 6" id="KW-0472">Membrane</keyword>
<sequence length="570" mass="63856">MPDLPTFYPQALMPEKDNSRETAGRPDGDLVANTTQQYNDHLIPVQSHASRRNHLQPTRSYVDSHSYYSRRPSDDEVRDGDSDRRPESKEDLSSPDEKAYKEVTFDGHDDPMNPKSLPTWRKWSIVLVLACGSLCVTFTSSAYTSTYEQMNAEFGSSVIVATLGLSLFVFGLGLSPMLLGPLSEFYGRRPIYIVGFSMFLIWVIPSAVAQNIQTMLIARFLDGFSGSAFLSVAGGTVGDLFTKETLAAPMMIYSAAPFLGPGIGPIVGGFVNYNINWRWTYYLILIWAGIELVAIALLVPETYAPVVLRNKARKKRAETGDDSWKANIEVTEKSILKTVALSLYRPFLLLFLDPMCFSLCLFSAILLGILYLFFGAFPLVFSTVYGFNLWQYGLGFLGILVGMLIAIASDPIWHYLYIHQLDVHERKYGERASEPEYRLPSSIVGAWFCVVGLFWFGWTIYPSVHWIVPIIGTSFFGIGIILTYVGIFTFLVEAFPLYAASALSANSFARSSFAGAFPLFGRQMYNTLGFHWATTLLGCLTLVMAPFPYLFYVYGKRLRAKSRFSPEKVE</sequence>
<comment type="subcellular location">
    <subcellularLocation>
        <location evidence="1">Membrane</location>
        <topology evidence="1">Multi-pass membrane protein</topology>
    </subcellularLocation>
</comment>
<feature type="compositionally biased region" description="Basic and acidic residues" evidence="5">
    <location>
        <begin position="71"/>
        <end position="111"/>
    </location>
</feature>
<evidence type="ECO:0000313" key="8">
    <source>
        <dbReference type="EMBL" id="KAK5096074.1"/>
    </source>
</evidence>
<feature type="transmembrane region" description="Helical" evidence="6">
    <location>
        <begin position="216"/>
        <end position="238"/>
    </location>
</feature>
<feature type="transmembrane region" description="Helical" evidence="6">
    <location>
        <begin position="250"/>
        <end position="273"/>
    </location>
</feature>
<dbReference type="InterPro" id="IPR036259">
    <property type="entry name" value="MFS_trans_sf"/>
</dbReference>
<feature type="compositionally biased region" description="Polar residues" evidence="5">
    <location>
        <begin position="55"/>
        <end position="67"/>
    </location>
</feature>
<keyword evidence="3 6" id="KW-1133">Transmembrane helix</keyword>
<dbReference type="Proteomes" id="UP001345013">
    <property type="component" value="Unassembled WGS sequence"/>
</dbReference>
<dbReference type="SUPFAM" id="SSF103473">
    <property type="entry name" value="MFS general substrate transporter"/>
    <property type="match status" value="1"/>
</dbReference>
<dbReference type="PROSITE" id="PS00216">
    <property type="entry name" value="SUGAR_TRANSPORT_1"/>
    <property type="match status" value="1"/>
</dbReference>
<feature type="transmembrane region" description="Helical" evidence="6">
    <location>
        <begin position="532"/>
        <end position="554"/>
    </location>
</feature>
<dbReference type="InterPro" id="IPR005829">
    <property type="entry name" value="Sugar_transporter_CS"/>
</dbReference>
<feature type="transmembrane region" description="Helical" evidence="6">
    <location>
        <begin position="123"/>
        <end position="143"/>
    </location>
</feature>
<dbReference type="CDD" id="cd17323">
    <property type="entry name" value="MFS_Tpo1_MDR_like"/>
    <property type="match status" value="1"/>
</dbReference>
<feature type="transmembrane region" description="Helical" evidence="6">
    <location>
        <begin position="191"/>
        <end position="210"/>
    </location>
</feature>
<keyword evidence="2 6" id="KW-0812">Transmembrane</keyword>
<keyword evidence="9" id="KW-1185">Reference proteome</keyword>
<name>A0ABR0KIY6_9EURO</name>
<accession>A0ABR0KIY6</accession>
<dbReference type="PANTHER" id="PTHR23502:SF7">
    <property type="entry name" value="DRUG_PROTON ANTIPORTER YHK8-RELATED"/>
    <property type="match status" value="1"/>
</dbReference>
<dbReference type="PROSITE" id="PS50850">
    <property type="entry name" value="MFS"/>
    <property type="match status" value="1"/>
</dbReference>
<evidence type="ECO:0000256" key="1">
    <source>
        <dbReference type="ARBA" id="ARBA00004141"/>
    </source>
</evidence>
<evidence type="ECO:0000259" key="7">
    <source>
        <dbReference type="PROSITE" id="PS50850"/>
    </source>
</evidence>
<organism evidence="8 9">
    <name type="scientific">Lithohypha guttulata</name>
    <dbReference type="NCBI Taxonomy" id="1690604"/>
    <lineage>
        <taxon>Eukaryota</taxon>
        <taxon>Fungi</taxon>
        <taxon>Dikarya</taxon>
        <taxon>Ascomycota</taxon>
        <taxon>Pezizomycotina</taxon>
        <taxon>Eurotiomycetes</taxon>
        <taxon>Chaetothyriomycetidae</taxon>
        <taxon>Chaetothyriales</taxon>
        <taxon>Trichomeriaceae</taxon>
        <taxon>Lithohypha</taxon>
    </lineage>
</organism>
<dbReference type="Pfam" id="PF07690">
    <property type="entry name" value="MFS_1"/>
    <property type="match status" value="1"/>
</dbReference>
<protein>
    <recommendedName>
        <fullName evidence="7">Major facilitator superfamily (MFS) profile domain-containing protein</fullName>
    </recommendedName>
</protein>
<feature type="transmembrane region" description="Helical" evidence="6">
    <location>
        <begin position="466"/>
        <end position="490"/>
    </location>
</feature>
<gene>
    <name evidence="8" type="ORF">LTR24_002774</name>
</gene>
<feature type="region of interest" description="Disordered" evidence="5">
    <location>
        <begin position="1"/>
        <end position="111"/>
    </location>
</feature>
<feature type="domain" description="Major facilitator superfamily (MFS) profile" evidence="7">
    <location>
        <begin position="125"/>
        <end position="556"/>
    </location>
</feature>
<dbReference type="EMBL" id="JAVRRG010000024">
    <property type="protein sequence ID" value="KAK5096074.1"/>
    <property type="molecule type" value="Genomic_DNA"/>
</dbReference>
<feature type="compositionally biased region" description="Basic and acidic residues" evidence="5">
    <location>
        <begin position="14"/>
        <end position="28"/>
    </location>
</feature>
<evidence type="ECO:0000256" key="6">
    <source>
        <dbReference type="SAM" id="Phobius"/>
    </source>
</evidence>
<comment type="caution">
    <text evidence="8">The sequence shown here is derived from an EMBL/GenBank/DDBJ whole genome shotgun (WGS) entry which is preliminary data.</text>
</comment>
<dbReference type="InterPro" id="IPR011701">
    <property type="entry name" value="MFS"/>
</dbReference>
<feature type="transmembrane region" description="Helical" evidence="6">
    <location>
        <begin position="439"/>
        <end position="460"/>
    </location>
</feature>
<feature type="transmembrane region" description="Helical" evidence="6">
    <location>
        <begin position="279"/>
        <end position="299"/>
    </location>
</feature>
<evidence type="ECO:0000313" key="9">
    <source>
        <dbReference type="Proteomes" id="UP001345013"/>
    </source>
</evidence>
<dbReference type="InterPro" id="IPR020846">
    <property type="entry name" value="MFS_dom"/>
</dbReference>
<reference evidence="8 9" key="1">
    <citation type="submission" date="2023-08" db="EMBL/GenBank/DDBJ databases">
        <title>Black Yeasts Isolated from many extreme environments.</title>
        <authorList>
            <person name="Coleine C."/>
            <person name="Stajich J.E."/>
            <person name="Selbmann L."/>
        </authorList>
    </citation>
    <scope>NUCLEOTIDE SEQUENCE [LARGE SCALE GENOMIC DNA]</scope>
    <source>
        <strain evidence="8 9">CCFEE 5885</strain>
    </source>
</reference>
<feature type="transmembrane region" description="Helical" evidence="6">
    <location>
        <begin position="497"/>
        <end position="520"/>
    </location>
</feature>
<dbReference type="PANTHER" id="PTHR23502">
    <property type="entry name" value="MAJOR FACILITATOR SUPERFAMILY"/>
    <property type="match status" value="1"/>
</dbReference>
<feature type="transmembrane region" description="Helical" evidence="6">
    <location>
        <begin position="347"/>
        <end position="374"/>
    </location>
</feature>
<dbReference type="Gene3D" id="1.20.1250.20">
    <property type="entry name" value="MFS general substrate transporter like domains"/>
    <property type="match status" value="1"/>
</dbReference>
<proteinExistence type="predicted"/>
<evidence type="ECO:0000256" key="3">
    <source>
        <dbReference type="ARBA" id="ARBA00022989"/>
    </source>
</evidence>
<feature type="transmembrane region" description="Helical" evidence="6">
    <location>
        <begin position="394"/>
        <end position="418"/>
    </location>
</feature>
<evidence type="ECO:0000256" key="5">
    <source>
        <dbReference type="SAM" id="MobiDB-lite"/>
    </source>
</evidence>
<evidence type="ECO:0000256" key="4">
    <source>
        <dbReference type="ARBA" id="ARBA00023136"/>
    </source>
</evidence>
<feature type="transmembrane region" description="Helical" evidence="6">
    <location>
        <begin position="155"/>
        <end position="179"/>
    </location>
</feature>
<evidence type="ECO:0000256" key="2">
    <source>
        <dbReference type="ARBA" id="ARBA00022692"/>
    </source>
</evidence>